<dbReference type="EMBL" id="QJTJ01000056">
    <property type="protein sequence ID" value="PYF01773.1"/>
    <property type="molecule type" value="Genomic_DNA"/>
</dbReference>
<reference evidence="2 3" key="1">
    <citation type="submission" date="2018-06" db="EMBL/GenBank/DDBJ databases">
        <title>Genomic Encyclopedia of Archaeal and Bacterial Type Strains, Phase II (KMG-II): from individual species to whole genera.</title>
        <authorList>
            <person name="Goeker M."/>
        </authorList>
    </citation>
    <scope>NUCLEOTIDE SEQUENCE [LARGE SCALE GENOMIC DNA]</scope>
    <source>
        <strain evidence="2 3">KACC 16626</strain>
    </source>
</reference>
<evidence type="ECO:0000313" key="3">
    <source>
        <dbReference type="Proteomes" id="UP000247416"/>
    </source>
</evidence>
<accession>A0A318TB12</accession>
<organism evidence="2 3">
    <name type="scientific">Ureibacillus chungkukjangi</name>
    <dbReference type="NCBI Taxonomy" id="1202712"/>
    <lineage>
        <taxon>Bacteria</taxon>
        <taxon>Bacillati</taxon>
        <taxon>Bacillota</taxon>
        <taxon>Bacilli</taxon>
        <taxon>Bacillales</taxon>
        <taxon>Caryophanaceae</taxon>
        <taxon>Ureibacillus</taxon>
    </lineage>
</organism>
<feature type="signal peptide" evidence="1">
    <location>
        <begin position="1"/>
        <end position="18"/>
    </location>
</feature>
<dbReference type="AlphaFoldDB" id="A0A318TB12"/>
<evidence type="ECO:0000313" key="2">
    <source>
        <dbReference type="EMBL" id="PYF01773.1"/>
    </source>
</evidence>
<evidence type="ECO:0000256" key="1">
    <source>
        <dbReference type="SAM" id="SignalP"/>
    </source>
</evidence>
<keyword evidence="3" id="KW-1185">Reference proteome</keyword>
<proteinExistence type="predicted"/>
<comment type="caution">
    <text evidence="2">The sequence shown here is derived from an EMBL/GenBank/DDBJ whole genome shotgun (WGS) entry which is preliminary data.</text>
</comment>
<sequence length="142" mass="16691">MKRILVYLSLLFILIACSNEQEDNSTSDVYITKAFIEENAEIGLTFNEVRERFGTEVLSVFGEGMDNWLYDSAQYSDFKYDRTIEVVAFDEILSGDLEYQLYINFREEKALMYSYFYLGEDGKVWQYQINPYNEPLDIPVSN</sequence>
<feature type="chain" id="PRO_5039055940" description="Lipoprotein" evidence="1">
    <location>
        <begin position="19"/>
        <end position="142"/>
    </location>
</feature>
<dbReference type="PROSITE" id="PS51257">
    <property type="entry name" value="PROKAR_LIPOPROTEIN"/>
    <property type="match status" value="1"/>
</dbReference>
<keyword evidence="1" id="KW-0732">Signal</keyword>
<protein>
    <recommendedName>
        <fullName evidence="4">Lipoprotein</fullName>
    </recommendedName>
</protein>
<dbReference type="OrthoDB" id="2735730at2"/>
<name>A0A318TB12_9BACL</name>
<dbReference type="RefSeq" id="WP_107937883.1">
    <property type="nucleotide sequence ID" value="NZ_CP085009.1"/>
</dbReference>
<gene>
    <name evidence="2" type="ORF">BJ095_1563</name>
</gene>
<evidence type="ECO:0008006" key="4">
    <source>
        <dbReference type="Google" id="ProtNLM"/>
    </source>
</evidence>
<dbReference type="Proteomes" id="UP000247416">
    <property type="component" value="Unassembled WGS sequence"/>
</dbReference>